<evidence type="ECO:0008006" key="3">
    <source>
        <dbReference type="Google" id="ProtNLM"/>
    </source>
</evidence>
<proteinExistence type="predicted"/>
<name>A0A099K9Z1_COLPS</name>
<protein>
    <recommendedName>
        <fullName evidence="3">Lipoprotein</fullName>
    </recommendedName>
</protein>
<dbReference type="PATRIC" id="fig|28229.4.peg.3632"/>
<evidence type="ECO:0000313" key="1">
    <source>
        <dbReference type="EMBL" id="KGJ87534.1"/>
    </source>
</evidence>
<dbReference type="AlphaFoldDB" id="A0A099K9Z1"/>
<reference evidence="1 2" key="1">
    <citation type="submission" date="2014-08" db="EMBL/GenBank/DDBJ databases">
        <title>Genomic and Phenotypic Diversity of Colwellia psychrerythraea strains from Disparate Marine Basins.</title>
        <authorList>
            <person name="Techtmann S.M."/>
            <person name="Stelling S.C."/>
            <person name="Utturkar S.M."/>
            <person name="Alshibli N."/>
            <person name="Harris A."/>
            <person name="Brown S.D."/>
            <person name="Hazen T.C."/>
        </authorList>
    </citation>
    <scope>NUCLEOTIDE SEQUENCE [LARGE SCALE GENOMIC DNA]</scope>
    <source>
        <strain evidence="1 2">ND2E</strain>
    </source>
</reference>
<sequence>MFRRIIYIVFLTSLSGCVIPIGSSCMDSQKHVSLDANHPSNNSKCDATDAAVYVIAATLKTMDGEDKNSSEKAKEAVKCSDMVGKSQKECVRKEKRLYDPLDEL</sequence>
<evidence type="ECO:0000313" key="2">
    <source>
        <dbReference type="Proteomes" id="UP000029843"/>
    </source>
</evidence>
<dbReference type="EMBL" id="JQED01000053">
    <property type="protein sequence ID" value="KGJ87534.1"/>
    <property type="molecule type" value="Genomic_DNA"/>
</dbReference>
<gene>
    <name evidence="1" type="ORF">ND2E_4272</name>
</gene>
<dbReference type="PROSITE" id="PS51257">
    <property type="entry name" value="PROKAR_LIPOPROTEIN"/>
    <property type="match status" value="1"/>
</dbReference>
<comment type="caution">
    <text evidence="1">The sequence shown here is derived from an EMBL/GenBank/DDBJ whole genome shotgun (WGS) entry which is preliminary data.</text>
</comment>
<organism evidence="1 2">
    <name type="scientific">Colwellia psychrerythraea</name>
    <name type="common">Vibrio psychroerythus</name>
    <dbReference type="NCBI Taxonomy" id="28229"/>
    <lineage>
        <taxon>Bacteria</taxon>
        <taxon>Pseudomonadati</taxon>
        <taxon>Pseudomonadota</taxon>
        <taxon>Gammaproteobacteria</taxon>
        <taxon>Alteromonadales</taxon>
        <taxon>Colwelliaceae</taxon>
        <taxon>Colwellia</taxon>
    </lineage>
</organism>
<dbReference type="Proteomes" id="UP000029843">
    <property type="component" value="Unassembled WGS sequence"/>
</dbReference>
<accession>A0A099K9Z1</accession>